<protein>
    <submittedName>
        <fullName evidence="2">Uncharacterized protein</fullName>
    </submittedName>
</protein>
<keyword evidence="3" id="KW-1185">Reference proteome</keyword>
<feature type="transmembrane region" description="Helical" evidence="1">
    <location>
        <begin position="128"/>
        <end position="153"/>
    </location>
</feature>
<comment type="caution">
    <text evidence="2">The sequence shown here is derived from an EMBL/GenBank/DDBJ whole genome shotgun (WGS) entry which is preliminary data.</text>
</comment>
<evidence type="ECO:0000313" key="3">
    <source>
        <dbReference type="Proteomes" id="UP001201262"/>
    </source>
</evidence>
<dbReference type="EMBL" id="JAJTJA010000004">
    <property type="protein sequence ID" value="KAH8700647.1"/>
    <property type="molecule type" value="Genomic_DNA"/>
</dbReference>
<sequence length="321" mass="36264">MSLQKLDNASVDRFHLFISKRTIGSISRPVNDPDALVLEAWAQGLMAGSLIIMAAITIANMRAGVLLHRLILLELVLAMAHGTFIFVPEPAYGWYLAATAVGLILSWSLHNLIAWIKNKPFMSRPVSLFYIGTIILVQPYWALEMYANFAYFNDINQLYDKIRPLEALFRDPWWIYTTCNFVWVIKTHYNLSIIGLVRECPRFGLMLGSMCLSIIFLVLDILSVTGVLRGNMPLGINPFWKLCFIFKCLCDTLILDDFKTALDGLRDRLFPQNVLAEVQPYECHDLPSASIDASDGGRKHIRSSKGSISIEHLESQIPKTP</sequence>
<dbReference type="RefSeq" id="XP_046074353.1">
    <property type="nucleotide sequence ID" value="XM_046209376.1"/>
</dbReference>
<keyword evidence="1" id="KW-0812">Transmembrane</keyword>
<name>A0AAD4KTM0_9EURO</name>
<dbReference type="Proteomes" id="UP001201262">
    <property type="component" value="Unassembled WGS sequence"/>
</dbReference>
<feature type="transmembrane region" description="Helical" evidence="1">
    <location>
        <begin position="66"/>
        <end position="87"/>
    </location>
</feature>
<evidence type="ECO:0000256" key="1">
    <source>
        <dbReference type="SAM" id="Phobius"/>
    </source>
</evidence>
<dbReference type="AlphaFoldDB" id="A0AAD4KTM0"/>
<keyword evidence="1" id="KW-1133">Transmembrane helix</keyword>
<dbReference type="GeneID" id="70239663"/>
<reference evidence="2" key="1">
    <citation type="submission" date="2021-12" db="EMBL/GenBank/DDBJ databases">
        <title>Convergent genome expansion in fungi linked to evolution of root-endophyte symbiosis.</title>
        <authorList>
            <consortium name="DOE Joint Genome Institute"/>
            <person name="Ke Y.-H."/>
            <person name="Bonito G."/>
            <person name="Liao H.-L."/>
            <person name="Looney B."/>
            <person name="Rojas-Flechas A."/>
            <person name="Nash J."/>
            <person name="Hameed K."/>
            <person name="Schadt C."/>
            <person name="Martin F."/>
            <person name="Crous P.W."/>
            <person name="Miettinen O."/>
            <person name="Magnuson J.K."/>
            <person name="Labbe J."/>
            <person name="Jacobson D."/>
            <person name="Doktycz M.J."/>
            <person name="Veneault-Fourrey C."/>
            <person name="Kuo A."/>
            <person name="Mondo S."/>
            <person name="Calhoun S."/>
            <person name="Riley R."/>
            <person name="Ohm R."/>
            <person name="LaButti K."/>
            <person name="Andreopoulos B."/>
            <person name="Pangilinan J."/>
            <person name="Nolan M."/>
            <person name="Tritt A."/>
            <person name="Clum A."/>
            <person name="Lipzen A."/>
            <person name="Daum C."/>
            <person name="Barry K."/>
            <person name="Grigoriev I.V."/>
            <person name="Vilgalys R."/>
        </authorList>
    </citation>
    <scope>NUCLEOTIDE SEQUENCE</scope>
    <source>
        <strain evidence="2">PMI_201</strain>
    </source>
</reference>
<keyword evidence="1" id="KW-0472">Membrane</keyword>
<feature type="transmembrane region" description="Helical" evidence="1">
    <location>
        <begin position="173"/>
        <end position="191"/>
    </location>
</feature>
<evidence type="ECO:0000313" key="2">
    <source>
        <dbReference type="EMBL" id="KAH8700647.1"/>
    </source>
</evidence>
<dbReference type="PANTHER" id="PTHR42029">
    <property type="entry name" value="AN04G07800"/>
    <property type="match status" value="1"/>
</dbReference>
<feature type="transmembrane region" description="Helical" evidence="1">
    <location>
        <begin position="203"/>
        <end position="227"/>
    </location>
</feature>
<gene>
    <name evidence="2" type="ORF">BGW36DRAFT_133667</name>
</gene>
<feature type="transmembrane region" description="Helical" evidence="1">
    <location>
        <begin position="93"/>
        <end position="116"/>
    </location>
</feature>
<proteinExistence type="predicted"/>
<organism evidence="2 3">
    <name type="scientific">Talaromyces proteolyticus</name>
    <dbReference type="NCBI Taxonomy" id="1131652"/>
    <lineage>
        <taxon>Eukaryota</taxon>
        <taxon>Fungi</taxon>
        <taxon>Dikarya</taxon>
        <taxon>Ascomycota</taxon>
        <taxon>Pezizomycotina</taxon>
        <taxon>Eurotiomycetes</taxon>
        <taxon>Eurotiomycetidae</taxon>
        <taxon>Eurotiales</taxon>
        <taxon>Trichocomaceae</taxon>
        <taxon>Talaromyces</taxon>
        <taxon>Talaromyces sect. Bacilispori</taxon>
    </lineage>
</organism>
<feature type="transmembrane region" description="Helical" evidence="1">
    <location>
        <begin position="40"/>
        <end position="59"/>
    </location>
</feature>
<accession>A0AAD4KTM0</accession>
<dbReference type="PANTHER" id="PTHR42029:SF2">
    <property type="entry name" value="WAX SYNTHASE DOMAIN-CONTAINING PROTEIN"/>
    <property type="match status" value="1"/>
</dbReference>